<reference evidence="2 3" key="1">
    <citation type="submission" date="2019-07" db="EMBL/GenBank/DDBJ databases">
        <title>Genomics analysis of Aphanomyces spp. identifies a new class of oomycete effector associated with host adaptation.</title>
        <authorList>
            <person name="Gaulin E."/>
        </authorList>
    </citation>
    <scope>NUCLEOTIDE SEQUENCE [LARGE SCALE GENOMIC DNA]</scope>
    <source>
        <strain evidence="2 3">ATCC 201684</strain>
    </source>
</reference>
<name>A0A6G0WCT7_9STRA</name>
<dbReference type="EMBL" id="VJMJ01000250">
    <property type="protein sequence ID" value="KAF0725121.1"/>
    <property type="molecule type" value="Genomic_DNA"/>
</dbReference>
<comment type="caution">
    <text evidence="2">The sequence shown here is derived from an EMBL/GenBank/DDBJ whole genome shotgun (WGS) entry which is preliminary data.</text>
</comment>
<keyword evidence="1" id="KW-0812">Transmembrane</keyword>
<keyword evidence="1" id="KW-1133">Transmembrane helix</keyword>
<dbReference type="VEuPathDB" id="FungiDB:AeMF1_020274"/>
<feature type="transmembrane region" description="Helical" evidence="1">
    <location>
        <begin position="26"/>
        <end position="48"/>
    </location>
</feature>
<protein>
    <submittedName>
        <fullName evidence="2">Uncharacterized protein</fullName>
    </submittedName>
</protein>
<dbReference type="AlphaFoldDB" id="A0A6G0WCT7"/>
<evidence type="ECO:0000313" key="3">
    <source>
        <dbReference type="Proteomes" id="UP000481153"/>
    </source>
</evidence>
<organism evidence="2 3">
    <name type="scientific">Aphanomyces euteiches</name>
    <dbReference type="NCBI Taxonomy" id="100861"/>
    <lineage>
        <taxon>Eukaryota</taxon>
        <taxon>Sar</taxon>
        <taxon>Stramenopiles</taxon>
        <taxon>Oomycota</taxon>
        <taxon>Saprolegniomycetes</taxon>
        <taxon>Saprolegniales</taxon>
        <taxon>Verrucalvaceae</taxon>
        <taxon>Aphanomyces</taxon>
    </lineage>
</organism>
<keyword evidence="1" id="KW-0472">Membrane</keyword>
<evidence type="ECO:0000313" key="2">
    <source>
        <dbReference type="EMBL" id="KAF0725121.1"/>
    </source>
</evidence>
<proteinExistence type="predicted"/>
<accession>A0A6G0WCT7</accession>
<evidence type="ECO:0000256" key="1">
    <source>
        <dbReference type="SAM" id="Phobius"/>
    </source>
</evidence>
<dbReference type="Proteomes" id="UP000481153">
    <property type="component" value="Unassembled WGS sequence"/>
</dbReference>
<keyword evidence="3" id="KW-1185">Reference proteome</keyword>
<sequence>MNRTTAVYVCYWGYIDTSYNPGKIDAFNNILVALSIGTSGILLVWIVLRMFAAKWRERYQLYARETICSSNRSGYIDPTTTANHAIYVEQPATPRRN</sequence>
<gene>
    <name evidence="2" type="ORF">Ae201684_016352</name>
</gene>